<gene>
    <name evidence="2" type="ORF">INT47_001506</name>
</gene>
<evidence type="ECO:0000313" key="2">
    <source>
        <dbReference type="EMBL" id="KAG2201457.1"/>
    </source>
</evidence>
<feature type="region of interest" description="Disordered" evidence="1">
    <location>
        <begin position="149"/>
        <end position="172"/>
    </location>
</feature>
<name>A0A8H7V0Z9_9FUNG</name>
<accession>A0A8H7V0Z9</accession>
<reference evidence="2" key="1">
    <citation type="submission" date="2020-12" db="EMBL/GenBank/DDBJ databases">
        <title>Metabolic potential, ecology and presence of endohyphal bacteria is reflected in genomic diversity of Mucoromycotina.</title>
        <authorList>
            <person name="Muszewska A."/>
            <person name="Okrasinska A."/>
            <person name="Steczkiewicz K."/>
            <person name="Drgas O."/>
            <person name="Orlowska M."/>
            <person name="Perlinska-Lenart U."/>
            <person name="Aleksandrzak-Piekarczyk T."/>
            <person name="Szatraj K."/>
            <person name="Zielenkiewicz U."/>
            <person name="Pilsyk S."/>
            <person name="Malc E."/>
            <person name="Mieczkowski P."/>
            <person name="Kruszewska J.S."/>
            <person name="Biernat P."/>
            <person name="Pawlowska J."/>
        </authorList>
    </citation>
    <scope>NUCLEOTIDE SEQUENCE</scope>
    <source>
        <strain evidence="2">WA0000017839</strain>
    </source>
</reference>
<organism evidence="2 3">
    <name type="scientific">Mucor saturninus</name>
    <dbReference type="NCBI Taxonomy" id="64648"/>
    <lineage>
        <taxon>Eukaryota</taxon>
        <taxon>Fungi</taxon>
        <taxon>Fungi incertae sedis</taxon>
        <taxon>Mucoromycota</taxon>
        <taxon>Mucoromycotina</taxon>
        <taxon>Mucoromycetes</taxon>
        <taxon>Mucorales</taxon>
        <taxon>Mucorineae</taxon>
        <taxon>Mucoraceae</taxon>
        <taxon>Mucor</taxon>
    </lineage>
</organism>
<dbReference type="AlphaFoldDB" id="A0A8H7V0Z9"/>
<feature type="region of interest" description="Disordered" evidence="1">
    <location>
        <begin position="89"/>
        <end position="123"/>
    </location>
</feature>
<protein>
    <submittedName>
        <fullName evidence="2">Uncharacterized protein</fullName>
    </submittedName>
</protein>
<sequence>MDSASLTKGINAWPVSSIPKSKGTEISPNDTSPKKPLSRYDTVWPTSRDISRRHSFDRSRRHSNFDREPDFHSYYKDSVSREPVNVSVIPRESPHDTSHPHQTKRHLNRGSASPSFFDTTTLPDKETTTMYHSSYAFESESKKIPCEPSDLKERRDYQENRRIPSNRTPNYSTLNVPFTSALATHETDGRDSLLMLRTSHDTLPLLDQQPYTYSSSEFRNPYASRVHERKFEITPMRKEKHPSALTSDTQKLFGGDISPTTDAASLINAQIPKRPQPSTSVSPTFPVPVAKRGFNPDICQVSRDGLFETNTARLASPKKPTNCRNSQPSAPSYPDSNAEIYTPQILWNNPKIKRISTPNLPSYNFNQEIAIPKTRRRASVTQVTPNHPIMIDQEKPAPQIPKAKKKSTKSRAKKVLTNLYHNNGFLKYSIYYELDSDGEKSYYYQPFFSKKIYCTVTSEHEVRLR</sequence>
<feature type="compositionally biased region" description="Polar residues" evidence="1">
    <location>
        <begin position="163"/>
        <end position="172"/>
    </location>
</feature>
<evidence type="ECO:0000313" key="3">
    <source>
        <dbReference type="Proteomes" id="UP000603453"/>
    </source>
</evidence>
<comment type="caution">
    <text evidence="2">The sequence shown here is derived from an EMBL/GenBank/DDBJ whole genome shotgun (WGS) entry which is preliminary data.</text>
</comment>
<dbReference type="Proteomes" id="UP000603453">
    <property type="component" value="Unassembled WGS sequence"/>
</dbReference>
<keyword evidence="3" id="KW-1185">Reference proteome</keyword>
<feature type="compositionally biased region" description="Basic and acidic residues" evidence="1">
    <location>
        <begin position="149"/>
        <end position="162"/>
    </location>
</feature>
<proteinExistence type="predicted"/>
<evidence type="ECO:0000256" key="1">
    <source>
        <dbReference type="SAM" id="MobiDB-lite"/>
    </source>
</evidence>
<feature type="region of interest" description="Disordered" evidence="1">
    <location>
        <begin position="310"/>
        <end position="337"/>
    </location>
</feature>
<feature type="compositionally biased region" description="Basic and acidic residues" evidence="1">
    <location>
        <begin position="49"/>
        <end position="69"/>
    </location>
</feature>
<feature type="region of interest" description="Disordered" evidence="1">
    <location>
        <begin position="1"/>
        <end position="69"/>
    </location>
</feature>
<dbReference type="EMBL" id="JAEPRD010000071">
    <property type="protein sequence ID" value="KAG2201457.1"/>
    <property type="molecule type" value="Genomic_DNA"/>
</dbReference>